<proteinExistence type="predicted"/>
<evidence type="ECO:0000313" key="2">
    <source>
        <dbReference type="Proteomes" id="UP000015520"/>
    </source>
</evidence>
<gene>
    <name evidence="1" type="ORF">M947_10325</name>
</gene>
<organism evidence="1 2">
    <name type="scientific">Sulfurimonas hongkongensis</name>
    <dbReference type="NCBI Taxonomy" id="1172190"/>
    <lineage>
        <taxon>Bacteria</taxon>
        <taxon>Pseudomonadati</taxon>
        <taxon>Campylobacterota</taxon>
        <taxon>Epsilonproteobacteria</taxon>
        <taxon>Campylobacterales</taxon>
        <taxon>Sulfurimonadaceae</taxon>
        <taxon>Sulfurimonas</taxon>
    </lineage>
</organism>
<dbReference type="Proteomes" id="UP000015520">
    <property type="component" value="Unassembled WGS sequence"/>
</dbReference>
<protein>
    <recommendedName>
        <fullName evidence="3">Lipoprotein</fullName>
    </recommendedName>
</protein>
<reference evidence="1 2" key="1">
    <citation type="submission" date="2013-07" db="EMBL/GenBank/DDBJ databases">
        <title>Sulfurimonas hongkongensis AST-10 Genome Sequencing.</title>
        <authorList>
            <person name="Cai L."/>
            <person name="Zhang T."/>
        </authorList>
    </citation>
    <scope>NUCLEOTIDE SEQUENCE [LARGE SCALE GENOMIC DNA]</scope>
    <source>
        <strain evidence="1 2">AST-10</strain>
    </source>
</reference>
<comment type="caution">
    <text evidence="1">The sequence shown here is derived from an EMBL/GenBank/DDBJ whole genome shotgun (WGS) entry which is preliminary data.</text>
</comment>
<name>T0JDE7_9BACT</name>
<keyword evidence="2" id="KW-1185">Reference proteome</keyword>
<dbReference type="STRING" id="1172190.M947_10325"/>
<evidence type="ECO:0000313" key="1">
    <source>
        <dbReference type="EMBL" id="EQB34857.1"/>
    </source>
</evidence>
<dbReference type="EMBL" id="AUPZ01000014">
    <property type="protein sequence ID" value="EQB34857.1"/>
    <property type="molecule type" value="Genomic_DNA"/>
</dbReference>
<dbReference type="AlphaFoldDB" id="T0JDE7"/>
<dbReference type="RefSeq" id="WP_021288309.1">
    <property type="nucleotide sequence ID" value="NZ_AUPZ01000014.1"/>
</dbReference>
<accession>T0JDE7</accession>
<sequence length="141" mass="15774">MKKLNFLAIGVFLSLIITGCSETNVTDEQAGKLPVCVETSDNIYTMSQGAISEVGDYYNQLLGKGTYEMYPRTGGKQLIFKVNNETILMDTNYQELEKGACMEIVHVVVKDKNGKKELEADSSNSTDYRTLTKVAEYVFKF</sequence>
<dbReference type="PATRIC" id="fig|1172190.3.peg.1999"/>
<evidence type="ECO:0008006" key="3">
    <source>
        <dbReference type="Google" id="ProtNLM"/>
    </source>
</evidence>
<dbReference type="PROSITE" id="PS51257">
    <property type="entry name" value="PROKAR_LIPOPROTEIN"/>
    <property type="match status" value="1"/>
</dbReference>